<dbReference type="Proteomes" id="UP000291981">
    <property type="component" value="Unassembled WGS sequence"/>
</dbReference>
<protein>
    <recommendedName>
        <fullName evidence="4">Outer membrane protein beta-barrel domain-containing protein</fullName>
    </recommendedName>
</protein>
<proteinExistence type="predicted"/>
<feature type="signal peptide" evidence="1">
    <location>
        <begin position="1"/>
        <end position="20"/>
    </location>
</feature>
<gene>
    <name evidence="2" type="ORF">EW142_09065</name>
</gene>
<reference evidence="2 3" key="1">
    <citation type="submission" date="2019-02" db="EMBL/GenBank/DDBJ databases">
        <title>Draft genome sequence of Muricauda sp. 176CP4-71.</title>
        <authorList>
            <person name="Park J.-S."/>
        </authorList>
    </citation>
    <scope>NUCLEOTIDE SEQUENCE [LARGE SCALE GENOMIC DNA]</scope>
    <source>
        <strain evidence="2 3">176CP4-71</strain>
    </source>
</reference>
<dbReference type="EMBL" id="SGIU01000002">
    <property type="protein sequence ID" value="TAI46842.1"/>
    <property type="molecule type" value="Genomic_DNA"/>
</dbReference>
<evidence type="ECO:0000313" key="3">
    <source>
        <dbReference type="Proteomes" id="UP000291981"/>
    </source>
</evidence>
<dbReference type="OrthoDB" id="1437175at2"/>
<dbReference type="RefSeq" id="WP_130612974.1">
    <property type="nucleotide sequence ID" value="NZ_SGIU01000002.1"/>
</dbReference>
<keyword evidence="3" id="KW-1185">Reference proteome</keyword>
<organism evidence="2 3">
    <name type="scientific">Flagellimonas allohymeniacidonis</name>
    <dbReference type="NCBI Taxonomy" id="2517819"/>
    <lineage>
        <taxon>Bacteria</taxon>
        <taxon>Pseudomonadati</taxon>
        <taxon>Bacteroidota</taxon>
        <taxon>Flavobacteriia</taxon>
        <taxon>Flavobacteriales</taxon>
        <taxon>Flavobacteriaceae</taxon>
        <taxon>Flagellimonas</taxon>
    </lineage>
</organism>
<sequence length="197" mass="21449">MNIKPLVFLLALAMSIPVLSWGQNTDGTTKKTDLGVSIQAYPAGFIPTINLEHFLGEDTSLLFRLGGNFTDRQDFSDVNVSEEGEGFGGSVGYRKHFPSGKGSFIAGLNLDIWSLNIDWTDDFQESPSGPVTRISGSTYILVLQPWLEGGYFLPIKNTKSQIGLTLGFGREINVITSGDEVAQGFIGSISLQYQFSL</sequence>
<feature type="chain" id="PRO_5020636608" description="Outer membrane protein beta-barrel domain-containing protein" evidence="1">
    <location>
        <begin position="21"/>
        <end position="197"/>
    </location>
</feature>
<dbReference type="AlphaFoldDB" id="A0A4Q8Q9B0"/>
<keyword evidence="1" id="KW-0732">Signal</keyword>
<name>A0A4Q8Q9B0_9FLAO</name>
<accession>A0A4Q8Q9B0</accession>
<comment type="caution">
    <text evidence="2">The sequence shown here is derived from an EMBL/GenBank/DDBJ whole genome shotgun (WGS) entry which is preliminary data.</text>
</comment>
<evidence type="ECO:0000313" key="2">
    <source>
        <dbReference type="EMBL" id="TAI46842.1"/>
    </source>
</evidence>
<evidence type="ECO:0000256" key="1">
    <source>
        <dbReference type="SAM" id="SignalP"/>
    </source>
</evidence>
<evidence type="ECO:0008006" key="4">
    <source>
        <dbReference type="Google" id="ProtNLM"/>
    </source>
</evidence>